<comment type="caution">
    <text evidence="2">The sequence shown here is derived from an EMBL/GenBank/DDBJ whole genome shotgun (WGS) entry which is preliminary data.</text>
</comment>
<dbReference type="Proteomes" id="UP001470230">
    <property type="component" value="Unassembled WGS sequence"/>
</dbReference>
<dbReference type="Gene3D" id="1.10.8.10">
    <property type="entry name" value="DNA helicase RuvA subunit, C-terminal domain"/>
    <property type="match status" value="1"/>
</dbReference>
<feature type="region of interest" description="Disordered" evidence="1">
    <location>
        <begin position="47"/>
        <end position="100"/>
    </location>
</feature>
<evidence type="ECO:0000313" key="2">
    <source>
        <dbReference type="EMBL" id="KAK8892842.1"/>
    </source>
</evidence>
<dbReference type="SUPFAM" id="SSF46934">
    <property type="entry name" value="UBA-like"/>
    <property type="match status" value="1"/>
</dbReference>
<keyword evidence="3" id="KW-1185">Reference proteome</keyword>
<evidence type="ECO:0000313" key="3">
    <source>
        <dbReference type="Proteomes" id="UP001470230"/>
    </source>
</evidence>
<name>A0ABR2KPM3_9EUKA</name>
<evidence type="ECO:0008006" key="4">
    <source>
        <dbReference type="Google" id="ProtNLM"/>
    </source>
</evidence>
<dbReference type="InterPro" id="IPR009060">
    <property type="entry name" value="UBA-like_sf"/>
</dbReference>
<organism evidence="2 3">
    <name type="scientific">Tritrichomonas musculus</name>
    <dbReference type="NCBI Taxonomy" id="1915356"/>
    <lineage>
        <taxon>Eukaryota</taxon>
        <taxon>Metamonada</taxon>
        <taxon>Parabasalia</taxon>
        <taxon>Tritrichomonadida</taxon>
        <taxon>Tritrichomonadidae</taxon>
        <taxon>Tritrichomonas</taxon>
    </lineage>
</organism>
<evidence type="ECO:0000256" key="1">
    <source>
        <dbReference type="SAM" id="MobiDB-lite"/>
    </source>
</evidence>
<dbReference type="EMBL" id="JAPFFF010000004">
    <property type="protein sequence ID" value="KAK8892842.1"/>
    <property type="molecule type" value="Genomic_DNA"/>
</dbReference>
<dbReference type="Pfam" id="PF14555">
    <property type="entry name" value="UBA_4"/>
    <property type="match status" value="1"/>
</dbReference>
<accession>A0ABR2KPM3</accession>
<gene>
    <name evidence="2" type="ORF">M9Y10_030093</name>
</gene>
<sequence>MEENEQAIAEFMETTSQDRRTALYYLQRRHGDVNNAVDDYFNNFGASIPDDFMPESTSSNRSGSRIMSSPSISSSSTSSSSNSDFENEEDSNSHIQPSPMVDVDSIANIEVCQDANETELQQISVIEVDSAALLSKESISITEKDDYIDSSVMPFPKQRSKGKSDKIFLYSNGILFQEKFYDKSSTDDYNKIMKCLSCGYFPPDLAPGNLVDIEIINLHAQNYSK</sequence>
<reference evidence="2 3" key="1">
    <citation type="submission" date="2024-04" db="EMBL/GenBank/DDBJ databases">
        <title>Tritrichomonas musculus Genome.</title>
        <authorList>
            <person name="Alves-Ferreira E."/>
            <person name="Grigg M."/>
            <person name="Lorenzi H."/>
            <person name="Galac M."/>
        </authorList>
    </citation>
    <scope>NUCLEOTIDE SEQUENCE [LARGE SCALE GENOMIC DNA]</scope>
    <source>
        <strain evidence="2 3">EAF2021</strain>
    </source>
</reference>
<proteinExistence type="predicted"/>
<protein>
    <recommendedName>
        <fullName evidence="4">SEP domain-containing protein</fullName>
    </recommendedName>
</protein>
<feature type="compositionally biased region" description="Low complexity" evidence="1">
    <location>
        <begin position="54"/>
        <end position="84"/>
    </location>
</feature>